<feature type="transmembrane region" description="Helical" evidence="1">
    <location>
        <begin position="18"/>
        <end position="37"/>
    </location>
</feature>
<dbReference type="AlphaFoldDB" id="A0A9Q0WBA7"/>
<keyword evidence="1" id="KW-0472">Membrane</keyword>
<reference evidence="2" key="1">
    <citation type="submission" date="2022-11" db="EMBL/GenBank/DDBJ databases">
        <authorList>
            <person name="Hyden B.L."/>
            <person name="Feng K."/>
            <person name="Yates T."/>
            <person name="Jawdy S."/>
            <person name="Smart L.B."/>
            <person name="Muchero W."/>
        </authorList>
    </citation>
    <scope>NUCLEOTIDE SEQUENCE</scope>
    <source>
        <tissue evidence="2">Shoot tip</tissue>
    </source>
</reference>
<feature type="transmembrane region" description="Helical" evidence="1">
    <location>
        <begin position="154"/>
        <end position="178"/>
    </location>
</feature>
<proteinExistence type="predicted"/>
<keyword evidence="1" id="KW-1133">Transmembrane helix</keyword>
<evidence type="ECO:0000256" key="1">
    <source>
        <dbReference type="SAM" id="Phobius"/>
    </source>
</evidence>
<name>A0A9Q0WBA7_9ROSI</name>
<gene>
    <name evidence="2" type="ORF">OIU74_023060</name>
</gene>
<evidence type="ECO:0000313" key="3">
    <source>
        <dbReference type="Proteomes" id="UP001151752"/>
    </source>
</evidence>
<dbReference type="Proteomes" id="UP001151752">
    <property type="component" value="Chromosome 12"/>
</dbReference>
<keyword evidence="1" id="KW-0812">Transmembrane</keyword>
<feature type="transmembrane region" description="Helical" evidence="1">
    <location>
        <begin position="61"/>
        <end position="81"/>
    </location>
</feature>
<reference evidence="2" key="2">
    <citation type="journal article" date="2023" name="Int. J. Mol. Sci.">
        <title>De Novo Assembly and Annotation of 11 Diverse Shrub Willow (Salix) Genomes Reveals Novel Gene Organization in Sex-Linked Regions.</title>
        <authorList>
            <person name="Hyden B."/>
            <person name="Feng K."/>
            <person name="Yates T.B."/>
            <person name="Jawdy S."/>
            <person name="Cereghino C."/>
            <person name="Smart L.B."/>
            <person name="Muchero W."/>
        </authorList>
    </citation>
    <scope>NUCLEOTIDE SEQUENCE</scope>
    <source>
        <tissue evidence="2">Shoot tip</tissue>
    </source>
</reference>
<organism evidence="2 3">
    <name type="scientific">Salix koriyanagi</name>
    <dbReference type="NCBI Taxonomy" id="2511006"/>
    <lineage>
        <taxon>Eukaryota</taxon>
        <taxon>Viridiplantae</taxon>
        <taxon>Streptophyta</taxon>
        <taxon>Embryophyta</taxon>
        <taxon>Tracheophyta</taxon>
        <taxon>Spermatophyta</taxon>
        <taxon>Magnoliopsida</taxon>
        <taxon>eudicotyledons</taxon>
        <taxon>Gunneridae</taxon>
        <taxon>Pentapetalae</taxon>
        <taxon>rosids</taxon>
        <taxon>fabids</taxon>
        <taxon>Malpighiales</taxon>
        <taxon>Salicaceae</taxon>
        <taxon>Saliceae</taxon>
        <taxon>Salix</taxon>
    </lineage>
</organism>
<evidence type="ECO:0000313" key="2">
    <source>
        <dbReference type="EMBL" id="KAJ6764105.1"/>
    </source>
</evidence>
<protein>
    <submittedName>
        <fullName evidence="2">Uncharacterized protein</fullName>
    </submittedName>
</protein>
<keyword evidence="3" id="KW-1185">Reference proteome</keyword>
<comment type="caution">
    <text evidence="2">The sequence shown here is derived from an EMBL/GenBank/DDBJ whole genome shotgun (WGS) entry which is preliminary data.</text>
</comment>
<sequence>MICRRVCFRCGISTECEFWGLWSGWWGLVLVLGLRFFKMRPWSVWWGWSDASCPPFVPSHFLFWGRCFFGLLGFVGGRCFFSACFFKLRFWGHGFFWARSMPTLWGIKFRALAEGSLQFATEGFGFSGLGFSKITVKRLRSSGLGFLKFAARGFGYLGCGIFGECGGSSFLLGSFLFMPGGLGLR</sequence>
<dbReference type="EMBL" id="JAPFFM010000004">
    <property type="protein sequence ID" value="KAJ6764105.1"/>
    <property type="molecule type" value="Genomic_DNA"/>
</dbReference>
<accession>A0A9Q0WBA7</accession>